<dbReference type="OrthoDB" id="2988772at2"/>
<sequence length="266" mass="27659">MPLVNTTDRPVAASSAEEVPERVIRVLELDRPDARNAMSTALLGQLLDAVTDAREDDGVAAIVLTGAAGHFSGGADLKEPMDRAGQVRRMELFGMVYEAVATCPKATVAGINGSCVGGGVEVAAACDIRVADDTARFRFPGASLGFPVGPAKLVGLVGLGTAKDLVLTSRMIDAVEAHRIGLVQRLVDTDPLEAAVEVATAIAGNHPHAVTYLKAQFDRFSGLGDRVAAENDALHALAEAGGDFTALNAPNPKTTSGWSAVAWKHR</sequence>
<keyword evidence="2" id="KW-1185">Reference proteome</keyword>
<protein>
    <submittedName>
        <fullName evidence="1">Enoyl-CoA hydratase</fullName>
    </submittedName>
</protein>
<dbReference type="GO" id="GO:0003824">
    <property type="term" value="F:catalytic activity"/>
    <property type="evidence" value="ECO:0007669"/>
    <property type="project" value="UniProtKB-ARBA"/>
</dbReference>
<gene>
    <name evidence="1" type="ORF">DVS28_a3874</name>
</gene>
<dbReference type="Pfam" id="PF00378">
    <property type="entry name" value="ECH_1"/>
    <property type="match status" value="1"/>
</dbReference>
<dbReference type="EMBL" id="CP031165">
    <property type="protein sequence ID" value="AXV08546.1"/>
    <property type="molecule type" value="Genomic_DNA"/>
</dbReference>
<dbReference type="PANTHER" id="PTHR11941:SF54">
    <property type="entry name" value="ENOYL-COA HYDRATASE, MITOCHONDRIAL"/>
    <property type="match status" value="1"/>
</dbReference>
<dbReference type="Gene3D" id="3.90.226.10">
    <property type="entry name" value="2-enoyl-CoA Hydratase, Chain A, domain 1"/>
    <property type="match status" value="1"/>
</dbReference>
<dbReference type="RefSeq" id="WP_114592872.1">
    <property type="nucleotide sequence ID" value="NZ_CP031165.1"/>
</dbReference>
<proteinExistence type="predicted"/>
<dbReference type="GO" id="GO:0006635">
    <property type="term" value="P:fatty acid beta-oxidation"/>
    <property type="evidence" value="ECO:0007669"/>
    <property type="project" value="TreeGrafter"/>
</dbReference>
<reference evidence="1 2" key="1">
    <citation type="submission" date="2018-09" db="EMBL/GenBank/DDBJ databases">
        <title>Complete genome sequence of Euzebya sp. DY32-46 isolated from seawater of Pacific Ocean.</title>
        <authorList>
            <person name="Xu L."/>
            <person name="Wu Y.-H."/>
            <person name="Xu X.-W."/>
        </authorList>
    </citation>
    <scope>NUCLEOTIDE SEQUENCE [LARGE SCALE GENOMIC DNA]</scope>
    <source>
        <strain evidence="1 2">DY32-46</strain>
    </source>
</reference>
<dbReference type="Proteomes" id="UP000264006">
    <property type="component" value="Chromosome"/>
</dbReference>
<accession>A0A346Y249</accession>
<evidence type="ECO:0000313" key="2">
    <source>
        <dbReference type="Proteomes" id="UP000264006"/>
    </source>
</evidence>
<dbReference type="AlphaFoldDB" id="A0A346Y249"/>
<evidence type="ECO:0000313" key="1">
    <source>
        <dbReference type="EMBL" id="AXV08546.1"/>
    </source>
</evidence>
<dbReference type="KEGG" id="euz:DVS28_a3874"/>
<dbReference type="SUPFAM" id="SSF52096">
    <property type="entry name" value="ClpP/crotonase"/>
    <property type="match status" value="1"/>
</dbReference>
<dbReference type="InterPro" id="IPR029045">
    <property type="entry name" value="ClpP/crotonase-like_dom_sf"/>
</dbReference>
<dbReference type="InterPro" id="IPR001753">
    <property type="entry name" value="Enoyl-CoA_hydra/iso"/>
</dbReference>
<name>A0A346Y249_9ACTN</name>
<dbReference type="CDD" id="cd06558">
    <property type="entry name" value="crotonase-like"/>
    <property type="match status" value="1"/>
</dbReference>
<organism evidence="1 2">
    <name type="scientific">Euzebya pacifica</name>
    <dbReference type="NCBI Taxonomy" id="1608957"/>
    <lineage>
        <taxon>Bacteria</taxon>
        <taxon>Bacillati</taxon>
        <taxon>Actinomycetota</taxon>
        <taxon>Nitriliruptoria</taxon>
        <taxon>Euzebyales</taxon>
    </lineage>
</organism>
<dbReference type="PANTHER" id="PTHR11941">
    <property type="entry name" value="ENOYL-COA HYDRATASE-RELATED"/>
    <property type="match status" value="1"/>
</dbReference>